<evidence type="ECO:0000313" key="3">
    <source>
        <dbReference type="Proteomes" id="UP000321440"/>
    </source>
</evidence>
<gene>
    <name evidence="2" type="ORF">AHA02nite_29700</name>
</gene>
<dbReference type="AlphaFoldDB" id="A0A511W7Y1"/>
<comment type="caution">
    <text evidence="2">The sequence shown here is derived from an EMBL/GenBank/DDBJ whole genome shotgun (WGS) entry which is preliminary data.</text>
</comment>
<dbReference type="EMBL" id="BJYA01000027">
    <property type="protein sequence ID" value="GEN47194.1"/>
    <property type="molecule type" value="Genomic_DNA"/>
</dbReference>
<dbReference type="InterPro" id="IPR024419">
    <property type="entry name" value="YvrJ"/>
</dbReference>
<reference evidence="2 3" key="1">
    <citation type="submission" date="2019-07" db="EMBL/GenBank/DDBJ databases">
        <title>Whole genome shotgun sequence of Alkalibacillus haloalkaliphilus NBRC 103110.</title>
        <authorList>
            <person name="Hosoyama A."/>
            <person name="Uohara A."/>
            <person name="Ohji S."/>
            <person name="Ichikawa N."/>
        </authorList>
    </citation>
    <scope>NUCLEOTIDE SEQUENCE [LARGE SCALE GENOMIC DNA]</scope>
    <source>
        <strain evidence="2 3">NBRC 103110</strain>
    </source>
</reference>
<keyword evidence="1" id="KW-1133">Transmembrane helix</keyword>
<protein>
    <recommendedName>
        <fullName evidence="4">YvrJ family protein</fullName>
    </recommendedName>
</protein>
<evidence type="ECO:0000313" key="2">
    <source>
        <dbReference type="EMBL" id="GEN47194.1"/>
    </source>
</evidence>
<dbReference type="Proteomes" id="UP000321440">
    <property type="component" value="Unassembled WGS sequence"/>
</dbReference>
<keyword evidence="1" id="KW-0472">Membrane</keyword>
<evidence type="ECO:0008006" key="4">
    <source>
        <dbReference type="Google" id="ProtNLM"/>
    </source>
</evidence>
<feature type="transmembrane region" description="Helical" evidence="1">
    <location>
        <begin position="6"/>
        <end position="25"/>
    </location>
</feature>
<evidence type="ECO:0000256" key="1">
    <source>
        <dbReference type="SAM" id="Phobius"/>
    </source>
</evidence>
<keyword evidence="3" id="KW-1185">Reference proteome</keyword>
<dbReference type="RefSeq" id="WP_218025435.1">
    <property type="nucleotide sequence ID" value="NZ_BJYA01000027.1"/>
</dbReference>
<proteinExistence type="predicted"/>
<dbReference type="Pfam" id="PF12841">
    <property type="entry name" value="YvrJ"/>
    <property type="match status" value="1"/>
</dbReference>
<keyword evidence="1" id="KW-0812">Transmembrane</keyword>
<accession>A0A511W7Y1</accession>
<organism evidence="2 3">
    <name type="scientific">Alkalibacillus haloalkaliphilus</name>
    <dbReference type="NCBI Taxonomy" id="94136"/>
    <lineage>
        <taxon>Bacteria</taxon>
        <taxon>Bacillati</taxon>
        <taxon>Bacillota</taxon>
        <taxon>Bacilli</taxon>
        <taxon>Bacillales</taxon>
        <taxon>Bacillaceae</taxon>
        <taxon>Alkalibacillus</taxon>
    </lineage>
</organism>
<sequence length="49" mass="5641">MEVDLLYELIGNFGFPIAITIYLLLRLEKKIAELTSAITKLRENVNTKM</sequence>
<name>A0A511W7Y1_9BACI</name>